<keyword evidence="2" id="KW-1185">Reference proteome</keyword>
<evidence type="ECO:0000313" key="2">
    <source>
        <dbReference type="Proteomes" id="UP000567179"/>
    </source>
</evidence>
<reference evidence="1 2" key="1">
    <citation type="journal article" date="2020" name="ISME J.">
        <title>Uncovering the hidden diversity of litter-decomposition mechanisms in mushroom-forming fungi.</title>
        <authorList>
            <person name="Floudas D."/>
            <person name="Bentzer J."/>
            <person name="Ahren D."/>
            <person name="Johansson T."/>
            <person name="Persson P."/>
            <person name="Tunlid A."/>
        </authorList>
    </citation>
    <scope>NUCLEOTIDE SEQUENCE [LARGE SCALE GENOMIC DNA]</scope>
    <source>
        <strain evidence="1 2">CBS 101986</strain>
    </source>
</reference>
<evidence type="ECO:0000313" key="1">
    <source>
        <dbReference type="EMBL" id="KAF5316739.1"/>
    </source>
</evidence>
<proteinExistence type="predicted"/>
<protein>
    <submittedName>
        <fullName evidence="1">Uncharacterized protein</fullName>
    </submittedName>
</protein>
<organism evidence="1 2">
    <name type="scientific">Psilocybe cf. subviscida</name>
    <dbReference type="NCBI Taxonomy" id="2480587"/>
    <lineage>
        <taxon>Eukaryota</taxon>
        <taxon>Fungi</taxon>
        <taxon>Dikarya</taxon>
        <taxon>Basidiomycota</taxon>
        <taxon>Agaricomycotina</taxon>
        <taxon>Agaricomycetes</taxon>
        <taxon>Agaricomycetidae</taxon>
        <taxon>Agaricales</taxon>
        <taxon>Agaricineae</taxon>
        <taxon>Strophariaceae</taxon>
        <taxon>Psilocybe</taxon>
    </lineage>
</organism>
<accession>A0A8H5EY63</accession>
<gene>
    <name evidence="1" type="ORF">D9619_006776</name>
</gene>
<name>A0A8H5EY63_9AGAR</name>
<sequence length="70" mass="7419">MLAREFTASAADRRRAKKARVVEVHVDLFASMRDATPDGAGDVALITFSADAESLKFVCASAPPSAAHDE</sequence>
<dbReference type="AlphaFoldDB" id="A0A8H5EY63"/>
<comment type="caution">
    <text evidence="1">The sequence shown here is derived from an EMBL/GenBank/DDBJ whole genome shotgun (WGS) entry which is preliminary data.</text>
</comment>
<dbReference type="EMBL" id="JAACJJ010000042">
    <property type="protein sequence ID" value="KAF5316739.1"/>
    <property type="molecule type" value="Genomic_DNA"/>
</dbReference>
<dbReference type="Proteomes" id="UP000567179">
    <property type="component" value="Unassembled WGS sequence"/>
</dbReference>